<feature type="region of interest" description="Disordered" evidence="2">
    <location>
        <begin position="2615"/>
        <end position="2649"/>
    </location>
</feature>
<feature type="region of interest" description="Disordered" evidence="2">
    <location>
        <begin position="2494"/>
        <end position="2551"/>
    </location>
</feature>
<dbReference type="OrthoDB" id="437899at2759"/>
<evidence type="ECO:0000256" key="1">
    <source>
        <dbReference type="ARBA" id="ARBA00023172"/>
    </source>
</evidence>
<keyword evidence="5" id="KW-1185">Reference proteome</keyword>
<feature type="region of interest" description="Disordered" evidence="2">
    <location>
        <begin position="73"/>
        <end position="105"/>
    </location>
</feature>
<dbReference type="PANTHER" id="PTHR34203:SF15">
    <property type="entry name" value="SLL1173 PROTEIN"/>
    <property type="match status" value="1"/>
</dbReference>
<feature type="region of interest" description="Disordered" evidence="2">
    <location>
        <begin position="463"/>
        <end position="491"/>
    </location>
</feature>
<dbReference type="EMBL" id="LSRX01000271">
    <property type="protein sequence ID" value="OLQ02162.1"/>
    <property type="molecule type" value="Genomic_DNA"/>
</dbReference>
<feature type="compositionally biased region" description="Polar residues" evidence="2">
    <location>
        <begin position="2526"/>
        <end position="2539"/>
    </location>
</feature>
<feature type="region of interest" description="Disordered" evidence="2">
    <location>
        <begin position="849"/>
        <end position="916"/>
    </location>
</feature>
<name>A0A1Q9E406_SYMMI</name>
<organism evidence="4 5">
    <name type="scientific">Symbiodinium microadriaticum</name>
    <name type="common">Dinoflagellate</name>
    <name type="synonym">Zooxanthella microadriatica</name>
    <dbReference type="NCBI Taxonomy" id="2951"/>
    <lineage>
        <taxon>Eukaryota</taxon>
        <taxon>Sar</taxon>
        <taxon>Alveolata</taxon>
        <taxon>Dinophyceae</taxon>
        <taxon>Suessiales</taxon>
        <taxon>Symbiodiniaceae</taxon>
        <taxon>Symbiodinium</taxon>
    </lineage>
</organism>
<protein>
    <recommendedName>
        <fullName evidence="3">Methyltransferase FkbM domain-containing protein</fullName>
    </recommendedName>
</protein>
<dbReference type="GO" id="GO:0003677">
    <property type="term" value="F:DNA binding"/>
    <property type="evidence" value="ECO:0007669"/>
    <property type="project" value="InterPro"/>
</dbReference>
<comment type="caution">
    <text evidence="4">The sequence shown here is derived from an EMBL/GenBank/DDBJ whole genome shotgun (WGS) entry which is preliminary data.</text>
</comment>
<keyword evidence="1" id="KW-0233">DNA recombination</keyword>
<evidence type="ECO:0000256" key="2">
    <source>
        <dbReference type="SAM" id="MobiDB-lite"/>
    </source>
</evidence>
<feature type="region of interest" description="Disordered" evidence="2">
    <location>
        <begin position="1128"/>
        <end position="1155"/>
    </location>
</feature>
<dbReference type="SUPFAM" id="SSF56349">
    <property type="entry name" value="DNA breaking-rejoining enzymes"/>
    <property type="match status" value="1"/>
</dbReference>
<dbReference type="GO" id="GO:0015074">
    <property type="term" value="P:DNA integration"/>
    <property type="evidence" value="ECO:0007669"/>
    <property type="project" value="InterPro"/>
</dbReference>
<evidence type="ECO:0000259" key="3">
    <source>
        <dbReference type="Pfam" id="PF05050"/>
    </source>
</evidence>
<sequence length="2727" mass="306231">MSTYDFTCFNDLIRACFDAGFGTEVVDLLSDELIDSIHDAAQRIDSVSPILAAHIAVLTEHSGYRPKLAAAHLEQDKPRAPRAPAEAPTGEQRGHGQGSALQARHDLPQIRTSAGGLLSRAIAAAKPANAPHALQDFRDNIYARSARAPLDARWTTWCKICSAWGHEPVPLTPELIEMVGASFRFGGYRSSAQYFSRARKEHIRVTGMPVPAAVELAIRDAIRSIERGMGANAAKDAFRLDALDFDFTSKGASFSMAHGMVVLGSWFLCREIELANLRVKHMAVDTAAKRVTLTLTASKTDTVGSMVHRKHSCYCGVVPESVCPYHAALRIADECSVDPEDFLFSQTPGTPLSKPQTIEMIHEVLLAAGVNLSRPGAPDEPDVQRFGGHCLRVSGAQHLCRMRIPVSTIMLLGRWGSRAIERYVQETELEDLFPVAQSTTPTLRPTIADTAQETDMRQWTLVQQPDQAQEPTTHAPKKPRTTGSAKEDTQISSLLGTLDGIAERLEAIQDRPDLVCKSKAHARDPEESSRPPVQWRAKCGWAYGYAKFTRAHDDGSRALCRKCFPESVAASSATEAKAQPRSDDESTALFSSAGAADSLRKYISNIGVTTTAIFAELGETIEEFDEAVVTPVTPLRKPVDLHDGTILELADAEFPELPPGYWQQQIKKYEAVQIKGIARRFPETLLLGAESTLAKLIADAKNGQHCSVPLEEIVQHRHFKASGEPNNLASKKRSRTQEATTLVVNADLQLETEPEDRWRPQSQTALLDCLTANHMALIFIEYAPEHDLDRYFEYWQRLVRSKPNKVEQLKLHWENTSWRIALALRKATPFKDIADEIIVDSQALQDAMNRDIQPERPTKAPRQTEQPWLDRRAGRGRGQGKGKDWQPYRSYNKGSEKGNGRGRGKGRGQWQGQRYYRQHDEDKDYWRRNDDNRYRANDQKHWKSWLQGDGHHRDHRDQRLRFPAVANKAVARSISRKAPDFVMLSFFDGLGTAFLVCDNYCKENHFQWLGASWEIDKELANLVTEHFPHVVPRGDFELEDAATLQIRQDAPGHAGQEGSKFTRFAQLIQSTEKSWGRSRAILLVENVIPQNRADMRKVERMLDAPDTPESFDTEGFALPRCLTEEAKPVPCLTTPSDDPQGRPAPRSAKGKISSAATQRWLADKRRYAPWHYEAVVMMTDRNQRLVIPPANMKEQWHHLPKGWSSSLPDHARHKAVANGWHAGAARLMFIMAVFASTPPTPKAELNPLGGDYDEFDLSHLEDPDEHWRQWLHTWSHMRSHLAELRDAVATQVEELVDDLEGLGWKTRNDSRYADPMPLDEFLRKNELYVKDKLRRCRVDPHWEVMAQEIASDVSKGRMVGPFSSPRSWPKQAVPLATFSHTSKLAQGPSAHKPTCVAFAVHQVGSDGKPKVRRAEDWRRSFANATVGAEDSPTYHDVSAYVQLAVAIKQKHPQAQLLIWGLDHEAAYRQLAAEDPDHTWVILPTPQGITLWRHTVLMFGSVASVWAYCRIADLMSWLCRACLLTPALHFVDDFGSCEDADLATSSFECSKISGTASRRQKLDDDLVDVLTANRLPPNEASSLAGRLQFYCQSLLGKSHAAALRPLFRRAQLTGHGRDNQQWSLNQQLVHAIGLLRWGLKNAAPRTLYFEPQPHSVVYADAFFNLFDKDWKPSDEDIPHWGRTPPETLRNGWGFVVTIHGRTSYANGTVPYWFVREFTSRRAYIYMLEVVAQVLPLIALQHDLDEQILMFVDNEPARHALSKGFGKDDSINCLLQHTWRHIESLSLRPAWQRVTSAANVSDAVSRGDLRHAQAEGWTRLEHDWDAVFEGLLHLVGRVLREGRCYPTEPRVFVDVGALCHAHECLSKILLAETARKCGGRSGRIFVDALEPNARNFRSTKAQLRRLPRRWHRRLRLRRAAAGNTTTRATLHGTGAKASLKAEAYGGLSWSFKPSTGKIVSSADARKEQVSVIRLDSWVGARLRARGRVEVLKIDVEGGEWEVLLGAEALLVERRVLCVVLEYSHFWAGASTHITLKGLARWMSERGYDGYLVGSPHLIPVSGVDMQWWHDLYEVCAAPDSRIYRGLAGWCWLNVAFVLRGSRLALAAQKWLPKMGEKVFEGVLARPVAMACSPRAELQDPEASCSDGEEEISPWSLWCEEAEQGVWPRDFAFLLRSRSRSPRRRPGRLARSVEDAAPESPPRPTLKLERPWRQVLSLAPFAHELLEELDPLPPPNPRDGFLAARPLLSDGADEDAYRRVRVESEGFGVPSLESRRSFFSENFPDVSSNENHPPNRILHNFHIARMDKMLKEFSTRSGRLKLKNEIASRRAPSAPDARVLKPSVQRQLSQSITRRVDEEVLWRAQAAAQPSQQTATLLQEEGAQTQRISKETWRDERMPHAFGEGYEQKTFLATLTANPLLCKDGEQRFTRAQLIAFRVVTLQSHSRKVMEKSCRHVGSAHSLPGRDFVGVNAFEHLESFQESEEAWRSLRAMFDRSEPKEGTGTSNVGFCNMENPRLRAPPKRLRQRLCQQAEDSSSTLSGGQLDPRTDGTKTVSECEALPGASKTVPMLSRLAIGVAALACSRARLRAVDTGEAVGAMALQTLPSFQALSSLPAPKQPLAEDLDPPPLLPAATPRGEFLPASPVTSDRDREDRRQWACADFEGLGVSVERRSFFSESSPEARMKPPNRLLHDRHAAKMEKMLQEISTFSGRVKLRQEIAWRRVFPDFK</sequence>
<proteinExistence type="predicted"/>
<dbReference type="PANTHER" id="PTHR34203">
    <property type="entry name" value="METHYLTRANSFERASE, FKBM FAMILY PROTEIN"/>
    <property type="match status" value="1"/>
</dbReference>
<dbReference type="InterPro" id="IPR013762">
    <property type="entry name" value="Integrase-like_cat_sf"/>
</dbReference>
<dbReference type="Pfam" id="PF05050">
    <property type="entry name" value="Methyltransf_21"/>
    <property type="match status" value="1"/>
</dbReference>
<feature type="region of interest" description="Disordered" evidence="2">
    <location>
        <begin position="2179"/>
        <end position="2203"/>
    </location>
</feature>
<dbReference type="Gene3D" id="3.40.50.150">
    <property type="entry name" value="Vaccinia Virus protein VP39"/>
    <property type="match status" value="1"/>
</dbReference>
<dbReference type="NCBIfam" id="TIGR01444">
    <property type="entry name" value="fkbM_fam"/>
    <property type="match status" value="1"/>
</dbReference>
<evidence type="ECO:0000313" key="4">
    <source>
        <dbReference type="EMBL" id="OLQ02162.1"/>
    </source>
</evidence>
<feature type="compositionally biased region" description="Polar residues" evidence="2">
    <location>
        <begin position="463"/>
        <end position="472"/>
    </location>
</feature>
<dbReference type="InterPro" id="IPR029063">
    <property type="entry name" value="SAM-dependent_MTases_sf"/>
</dbReference>
<dbReference type="GO" id="GO:0006310">
    <property type="term" value="P:DNA recombination"/>
    <property type="evidence" value="ECO:0007669"/>
    <property type="project" value="UniProtKB-KW"/>
</dbReference>
<gene>
    <name evidence="4" type="ORF">AK812_SmicGene15028</name>
</gene>
<feature type="compositionally biased region" description="Basic and acidic residues" evidence="2">
    <location>
        <begin position="849"/>
        <end position="858"/>
    </location>
</feature>
<dbReference type="SUPFAM" id="SSF53335">
    <property type="entry name" value="S-adenosyl-L-methionine-dependent methyltransferases"/>
    <property type="match status" value="1"/>
</dbReference>
<dbReference type="InterPro" id="IPR006342">
    <property type="entry name" value="FkbM_mtfrase"/>
</dbReference>
<dbReference type="Proteomes" id="UP000186817">
    <property type="component" value="Unassembled WGS sequence"/>
</dbReference>
<feature type="domain" description="Methyltransferase FkbM" evidence="3">
    <location>
        <begin position="1880"/>
        <end position="2045"/>
    </location>
</feature>
<evidence type="ECO:0000313" key="5">
    <source>
        <dbReference type="Proteomes" id="UP000186817"/>
    </source>
</evidence>
<dbReference type="Gene3D" id="1.10.443.10">
    <property type="entry name" value="Intergrase catalytic core"/>
    <property type="match status" value="1"/>
</dbReference>
<accession>A0A1Q9E406</accession>
<dbReference type="InterPro" id="IPR011010">
    <property type="entry name" value="DNA_brk_join_enz"/>
</dbReference>
<reference evidence="4 5" key="1">
    <citation type="submission" date="2016-02" db="EMBL/GenBank/DDBJ databases">
        <title>Genome analysis of coral dinoflagellate symbionts highlights evolutionary adaptations to a symbiotic lifestyle.</title>
        <authorList>
            <person name="Aranda M."/>
            <person name="Li Y."/>
            <person name="Liew Y.J."/>
            <person name="Baumgarten S."/>
            <person name="Simakov O."/>
            <person name="Wilson M."/>
            <person name="Piel J."/>
            <person name="Ashoor H."/>
            <person name="Bougouffa S."/>
            <person name="Bajic V.B."/>
            <person name="Ryu T."/>
            <person name="Ravasi T."/>
            <person name="Bayer T."/>
            <person name="Micklem G."/>
            <person name="Kim H."/>
            <person name="Bhak J."/>
            <person name="Lajeunesse T.C."/>
            <person name="Voolstra C.R."/>
        </authorList>
    </citation>
    <scope>NUCLEOTIDE SEQUENCE [LARGE SCALE GENOMIC DNA]</scope>
    <source>
        <strain evidence="4 5">CCMP2467</strain>
    </source>
</reference>
<dbReference type="InterPro" id="IPR052514">
    <property type="entry name" value="SAM-dependent_MTase"/>
</dbReference>